<dbReference type="GO" id="GO:0003887">
    <property type="term" value="F:DNA-directed DNA polymerase activity"/>
    <property type="evidence" value="ECO:0007669"/>
    <property type="project" value="TreeGrafter"/>
</dbReference>
<reference evidence="2" key="1">
    <citation type="submission" date="2025-08" db="UniProtKB">
        <authorList>
            <consortium name="Ensembl"/>
        </authorList>
    </citation>
    <scope>IDENTIFICATION</scope>
</reference>
<proteinExistence type="predicted"/>
<dbReference type="Pfam" id="PF04081">
    <property type="entry name" value="DNA_pol_delta_4"/>
    <property type="match status" value="1"/>
</dbReference>
<dbReference type="Ensembl" id="ENSMCST00000002214.1">
    <property type="protein sequence ID" value="ENSMCSP00000002166.1"/>
    <property type="gene ID" value="ENSMCSG00000001601.1"/>
</dbReference>
<feature type="compositionally biased region" description="Pro residues" evidence="1">
    <location>
        <begin position="49"/>
        <end position="59"/>
    </location>
</feature>
<dbReference type="OrthoDB" id="337486at2759"/>
<sequence>MSRIGHGSKPGITDSFRGPAGPGAPGSSRQEGKEGQKKGQGQGKNRADWPPPPLAPPGPGRSGDAAAFELSWEFGPPPVRITRLQRWERAQELGLSPPGSIRDALLEHRDNPDVLCALWGGRGARGGSKKRAMQGVQSQSLMPPNWDAG</sequence>
<feature type="region of interest" description="Disordered" evidence="1">
    <location>
        <begin position="1"/>
        <end position="69"/>
    </location>
</feature>
<reference evidence="2" key="2">
    <citation type="submission" date="2025-09" db="UniProtKB">
        <authorList>
            <consortium name="Ensembl"/>
        </authorList>
    </citation>
    <scope>IDENTIFICATION</scope>
</reference>
<evidence type="ECO:0000313" key="3">
    <source>
        <dbReference type="Proteomes" id="UP000694560"/>
    </source>
</evidence>
<evidence type="ECO:0000256" key="1">
    <source>
        <dbReference type="SAM" id="MobiDB-lite"/>
    </source>
</evidence>
<dbReference type="InterPro" id="IPR007218">
    <property type="entry name" value="DNA_pol_delta_4"/>
</dbReference>
<organism evidence="2 3">
    <name type="scientific">Malurus cyaneus samueli</name>
    <dbReference type="NCBI Taxonomy" id="2593467"/>
    <lineage>
        <taxon>Eukaryota</taxon>
        <taxon>Metazoa</taxon>
        <taxon>Chordata</taxon>
        <taxon>Craniata</taxon>
        <taxon>Vertebrata</taxon>
        <taxon>Euteleostomi</taxon>
        <taxon>Archelosauria</taxon>
        <taxon>Archosauria</taxon>
        <taxon>Dinosauria</taxon>
        <taxon>Saurischia</taxon>
        <taxon>Theropoda</taxon>
        <taxon>Coelurosauria</taxon>
        <taxon>Aves</taxon>
        <taxon>Neognathae</taxon>
        <taxon>Neoaves</taxon>
        <taxon>Telluraves</taxon>
        <taxon>Australaves</taxon>
        <taxon>Passeriformes</taxon>
        <taxon>Meliphagoidea</taxon>
        <taxon>Maluridae</taxon>
        <taxon>Malurus</taxon>
    </lineage>
</organism>
<dbReference type="PANTHER" id="PTHR14303">
    <property type="entry name" value="DNA POLYMERASE DELTA SUBUNIT 4"/>
    <property type="match status" value="1"/>
</dbReference>
<dbReference type="PANTHER" id="PTHR14303:SF0">
    <property type="entry name" value="DNA POLYMERASE DELTA SUBUNIT 4"/>
    <property type="match status" value="1"/>
</dbReference>
<dbReference type="GO" id="GO:0006261">
    <property type="term" value="P:DNA-templated DNA replication"/>
    <property type="evidence" value="ECO:0007669"/>
    <property type="project" value="TreeGrafter"/>
</dbReference>
<accession>A0A8C5X0M9</accession>
<protein>
    <submittedName>
        <fullName evidence="2">Uncharacterized protein</fullName>
    </submittedName>
</protein>
<dbReference type="GO" id="GO:0000731">
    <property type="term" value="P:DNA synthesis involved in DNA repair"/>
    <property type="evidence" value="ECO:0007669"/>
    <property type="project" value="InterPro"/>
</dbReference>
<keyword evidence="3" id="KW-1185">Reference proteome</keyword>
<name>A0A8C5X0M9_9PASS</name>
<feature type="region of interest" description="Disordered" evidence="1">
    <location>
        <begin position="123"/>
        <end position="149"/>
    </location>
</feature>
<evidence type="ECO:0000313" key="2">
    <source>
        <dbReference type="Ensembl" id="ENSMCSP00000002166.1"/>
    </source>
</evidence>
<dbReference type="Proteomes" id="UP000694560">
    <property type="component" value="Unplaced"/>
</dbReference>
<dbReference type="GO" id="GO:0043625">
    <property type="term" value="C:delta DNA polymerase complex"/>
    <property type="evidence" value="ECO:0007669"/>
    <property type="project" value="TreeGrafter"/>
</dbReference>
<dbReference type="AlphaFoldDB" id="A0A8C5X0M9"/>